<dbReference type="Pfam" id="PF08100">
    <property type="entry name" value="Dimerisation"/>
    <property type="match status" value="1"/>
</dbReference>
<evidence type="ECO:0000313" key="6">
    <source>
        <dbReference type="EMBL" id="OAY32082.1"/>
    </source>
</evidence>
<evidence type="ECO:0000256" key="3">
    <source>
        <dbReference type="ARBA" id="ARBA00022691"/>
    </source>
</evidence>
<evidence type="ECO:0008006" key="7">
    <source>
        <dbReference type="Google" id="ProtNLM"/>
    </source>
</evidence>
<dbReference type="PROSITE" id="PS51683">
    <property type="entry name" value="SAM_OMT_II"/>
    <property type="match status" value="1"/>
</dbReference>
<dbReference type="Pfam" id="PF00891">
    <property type="entry name" value="Methyltransf_2"/>
    <property type="match status" value="1"/>
</dbReference>
<gene>
    <name evidence="6" type="ORF">MANES_14G164900</name>
</gene>
<feature type="domain" description="O-methyltransferase C-terminal" evidence="4">
    <location>
        <begin position="91"/>
        <end position="218"/>
    </location>
</feature>
<dbReference type="PANTHER" id="PTHR11746">
    <property type="entry name" value="O-METHYLTRANSFERASE"/>
    <property type="match status" value="1"/>
</dbReference>
<dbReference type="EMBL" id="CM004400">
    <property type="protein sequence ID" value="OAY32082.1"/>
    <property type="molecule type" value="Genomic_DNA"/>
</dbReference>
<evidence type="ECO:0000259" key="4">
    <source>
        <dbReference type="Pfam" id="PF00891"/>
    </source>
</evidence>
<keyword evidence="2" id="KW-0808">Transferase</keyword>
<evidence type="ECO:0000256" key="2">
    <source>
        <dbReference type="ARBA" id="ARBA00022679"/>
    </source>
</evidence>
<name>A0A2C9UNB8_MANES</name>
<dbReference type="GO" id="GO:0008757">
    <property type="term" value="F:S-adenosylmethionine-dependent methyltransferase activity"/>
    <property type="evidence" value="ECO:0000318"/>
    <property type="project" value="GO_Central"/>
</dbReference>
<dbReference type="SUPFAM" id="SSF46785">
    <property type="entry name" value="Winged helix' DNA-binding domain"/>
    <property type="match status" value="1"/>
</dbReference>
<dbReference type="GO" id="GO:0008171">
    <property type="term" value="F:O-methyltransferase activity"/>
    <property type="evidence" value="ECO:0000318"/>
    <property type="project" value="GO_Central"/>
</dbReference>
<dbReference type="Gene3D" id="1.10.10.10">
    <property type="entry name" value="Winged helix-like DNA-binding domain superfamily/Winged helix DNA-binding domain"/>
    <property type="match status" value="1"/>
</dbReference>
<reference evidence="6" key="1">
    <citation type="submission" date="2016-02" db="EMBL/GenBank/DDBJ databases">
        <title>WGS assembly of Manihot esculenta.</title>
        <authorList>
            <person name="Bredeson J.V."/>
            <person name="Prochnik S.E."/>
            <person name="Lyons J.B."/>
            <person name="Schmutz J."/>
            <person name="Grimwood J."/>
            <person name="Vrebalov J."/>
            <person name="Bart R.S."/>
            <person name="Amuge T."/>
            <person name="Ferguson M.E."/>
            <person name="Green R."/>
            <person name="Putnam N."/>
            <person name="Stites J."/>
            <person name="Rounsley S."/>
            <person name="Rokhsar D.S."/>
        </authorList>
    </citation>
    <scope>NUCLEOTIDE SEQUENCE [LARGE SCALE GENOMIC DNA]</scope>
    <source>
        <tissue evidence="6">Leaf</tissue>
    </source>
</reference>
<dbReference type="GO" id="GO:0032259">
    <property type="term" value="P:methylation"/>
    <property type="evidence" value="ECO:0000318"/>
    <property type="project" value="GO_Central"/>
</dbReference>
<dbReference type="InterPro" id="IPR012967">
    <property type="entry name" value="COMT_dimerisation"/>
</dbReference>
<dbReference type="AlphaFoldDB" id="A0A2C9UNB8"/>
<dbReference type="SUPFAM" id="SSF53335">
    <property type="entry name" value="S-adenosyl-L-methionine-dependent methyltransferases"/>
    <property type="match status" value="1"/>
</dbReference>
<keyword evidence="3" id="KW-0949">S-adenosyl-L-methionine</keyword>
<dbReference type="Gene3D" id="3.40.50.150">
    <property type="entry name" value="Vaccinia Virus protein VP39"/>
    <property type="match status" value="2"/>
</dbReference>
<feature type="domain" description="O-methyltransferase dimerisation" evidence="5">
    <location>
        <begin position="20"/>
        <end position="72"/>
    </location>
</feature>
<dbReference type="InterPro" id="IPR029063">
    <property type="entry name" value="SAM-dependent_MTases_sf"/>
</dbReference>
<dbReference type="OMA" id="ATDTILM"/>
<sequence>MEKVEAGYQETMLKGEATIWQCIFGYVDGMALKCVVELVIPDIINSHGCPLSLSSISKSINLPSLDTDRLSRMSLAPLLMLQYHTEILESWHQFSDIVKEGGNGFARSHGLEFWDFISVNSEVNTLFNKAMDGISNIIVEAMKTSCKDGFNRVGLLVDVGGGSGAMVAEIVKPHPHIKRIHLDLPHVVATAPECEGVTHIAGDMFKSIPATDTILMKHTRLIYNPLMMIHFQGKERSEPEWKQLLEEGGFSSYKIIKIPALLSVIV</sequence>
<protein>
    <recommendedName>
        <fullName evidence="7">O-methyltransferase domain-containing protein</fullName>
    </recommendedName>
</protein>
<organism evidence="6">
    <name type="scientific">Manihot esculenta</name>
    <name type="common">Cassava</name>
    <name type="synonym">Jatropha manihot</name>
    <dbReference type="NCBI Taxonomy" id="3983"/>
    <lineage>
        <taxon>Eukaryota</taxon>
        <taxon>Viridiplantae</taxon>
        <taxon>Streptophyta</taxon>
        <taxon>Embryophyta</taxon>
        <taxon>Tracheophyta</taxon>
        <taxon>Spermatophyta</taxon>
        <taxon>Magnoliopsida</taxon>
        <taxon>eudicotyledons</taxon>
        <taxon>Gunneridae</taxon>
        <taxon>Pentapetalae</taxon>
        <taxon>rosids</taxon>
        <taxon>fabids</taxon>
        <taxon>Malpighiales</taxon>
        <taxon>Euphorbiaceae</taxon>
        <taxon>Crotonoideae</taxon>
        <taxon>Manihoteae</taxon>
        <taxon>Manihot</taxon>
    </lineage>
</organism>
<proteinExistence type="predicted"/>
<evidence type="ECO:0000256" key="1">
    <source>
        <dbReference type="ARBA" id="ARBA00022603"/>
    </source>
</evidence>
<dbReference type="InterPro" id="IPR036388">
    <property type="entry name" value="WH-like_DNA-bd_sf"/>
</dbReference>
<accession>A0A2C9UNB8</accession>
<dbReference type="GO" id="GO:0046983">
    <property type="term" value="F:protein dimerization activity"/>
    <property type="evidence" value="ECO:0007669"/>
    <property type="project" value="InterPro"/>
</dbReference>
<dbReference type="InterPro" id="IPR016461">
    <property type="entry name" value="COMT-like"/>
</dbReference>
<keyword evidence="1" id="KW-0489">Methyltransferase</keyword>
<dbReference type="InterPro" id="IPR001077">
    <property type="entry name" value="COMT_C"/>
</dbReference>
<evidence type="ECO:0000259" key="5">
    <source>
        <dbReference type="Pfam" id="PF08100"/>
    </source>
</evidence>
<dbReference type="InterPro" id="IPR036390">
    <property type="entry name" value="WH_DNA-bd_sf"/>
</dbReference>